<protein>
    <submittedName>
        <fullName evidence="2">VOC family protein</fullName>
    </submittedName>
</protein>
<dbReference type="Pfam" id="PF00903">
    <property type="entry name" value="Glyoxalase"/>
    <property type="match status" value="1"/>
</dbReference>
<keyword evidence="3" id="KW-1185">Reference proteome</keyword>
<dbReference type="Gene3D" id="3.10.180.10">
    <property type="entry name" value="2,3-Dihydroxybiphenyl 1,2-Dioxygenase, domain 1"/>
    <property type="match status" value="1"/>
</dbReference>
<dbReference type="SUPFAM" id="SSF54593">
    <property type="entry name" value="Glyoxalase/Bleomycin resistance protein/Dihydroxybiphenyl dioxygenase"/>
    <property type="match status" value="1"/>
</dbReference>
<evidence type="ECO:0000313" key="2">
    <source>
        <dbReference type="EMBL" id="MFC0710458.1"/>
    </source>
</evidence>
<dbReference type="RefSeq" id="WP_376946527.1">
    <property type="nucleotide sequence ID" value="NZ_CP171449.1"/>
</dbReference>
<gene>
    <name evidence="2" type="ORF">ACFFGX_13195</name>
</gene>
<evidence type="ECO:0000313" key="3">
    <source>
        <dbReference type="Proteomes" id="UP001589891"/>
    </source>
</evidence>
<organism evidence="2 3">
    <name type="scientific">Azorhizophilus paspali</name>
    <name type="common">Azotobacter paspali</name>
    <dbReference type="NCBI Taxonomy" id="69963"/>
    <lineage>
        <taxon>Bacteria</taxon>
        <taxon>Pseudomonadati</taxon>
        <taxon>Pseudomonadota</taxon>
        <taxon>Gammaproteobacteria</taxon>
        <taxon>Pseudomonadales</taxon>
        <taxon>Pseudomonadaceae</taxon>
        <taxon>Azorhizophilus</taxon>
    </lineage>
</organism>
<dbReference type="PROSITE" id="PS51819">
    <property type="entry name" value="VOC"/>
    <property type="match status" value="1"/>
</dbReference>
<reference evidence="2 3" key="1">
    <citation type="submission" date="2024-09" db="EMBL/GenBank/DDBJ databases">
        <authorList>
            <person name="Sun Q."/>
            <person name="Mori K."/>
        </authorList>
    </citation>
    <scope>NUCLEOTIDE SEQUENCE [LARGE SCALE GENOMIC DNA]</scope>
    <source>
        <strain evidence="2 3">NCAIM B.01794</strain>
    </source>
</reference>
<sequence>MFRILGIDHLVLRVVDLEKMLRFYCEVLSCSVERRQDELGLVQLRAGSALIDLVPITGRLGSAGGAAPGREGRNLDHFCLRIEPFDATEIRRRLAEHGIEAGAVESRYGAEGSGPSLYITDPEGTLVELKGPATA</sequence>
<name>A0ABV6SLQ4_AZOPA</name>
<accession>A0ABV6SLQ4</accession>
<dbReference type="PANTHER" id="PTHR21366">
    <property type="entry name" value="GLYOXALASE FAMILY PROTEIN"/>
    <property type="match status" value="1"/>
</dbReference>
<comment type="caution">
    <text evidence="2">The sequence shown here is derived from an EMBL/GenBank/DDBJ whole genome shotgun (WGS) entry which is preliminary data.</text>
</comment>
<dbReference type="PANTHER" id="PTHR21366:SF14">
    <property type="entry name" value="GLYOXALASE DOMAIN-CONTAINING PROTEIN 5"/>
    <property type="match status" value="1"/>
</dbReference>
<dbReference type="InterPro" id="IPR029068">
    <property type="entry name" value="Glyas_Bleomycin-R_OHBP_Dase"/>
</dbReference>
<dbReference type="Proteomes" id="UP001589891">
    <property type="component" value="Unassembled WGS sequence"/>
</dbReference>
<feature type="domain" description="VOC" evidence="1">
    <location>
        <begin position="6"/>
        <end position="132"/>
    </location>
</feature>
<dbReference type="InterPro" id="IPR050383">
    <property type="entry name" value="GlyoxalaseI/FosfomycinResist"/>
</dbReference>
<dbReference type="InterPro" id="IPR004360">
    <property type="entry name" value="Glyas_Fos-R_dOase_dom"/>
</dbReference>
<evidence type="ECO:0000259" key="1">
    <source>
        <dbReference type="PROSITE" id="PS51819"/>
    </source>
</evidence>
<dbReference type="InterPro" id="IPR037523">
    <property type="entry name" value="VOC_core"/>
</dbReference>
<proteinExistence type="predicted"/>
<dbReference type="EMBL" id="JBHLSS010000081">
    <property type="protein sequence ID" value="MFC0710458.1"/>
    <property type="molecule type" value="Genomic_DNA"/>
</dbReference>